<accession>A0ABD5WA32</accession>
<dbReference type="GeneID" id="81124970"/>
<sequence>MELDAEMRRKIAVSVGAVVVFIALLVAIGMQFTTGHNLSDLGAYYFVGVIALFVLLMGAAGVFLDNGD</sequence>
<name>A0ABD5WA32_9EURY</name>
<evidence type="ECO:0000256" key="1">
    <source>
        <dbReference type="SAM" id="Phobius"/>
    </source>
</evidence>
<proteinExistence type="predicted"/>
<protein>
    <recommendedName>
        <fullName evidence="4">Transporter</fullName>
    </recommendedName>
</protein>
<dbReference type="Proteomes" id="UP001596461">
    <property type="component" value="Unassembled WGS sequence"/>
</dbReference>
<feature type="transmembrane region" description="Helical" evidence="1">
    <location>
        <begin position="12"/>
        <end position="32"/>
    </location>
</feature>
<organism evidence="2 3">
    <name type="scientific">Halobaculum lipolyticum</name>
    <dbReference type="NCBI Taxonomy" id="3032001"/>
    <lineage>
        <taxon>Archaea</taxon>
        <taxon>Methanobacteriati</taxon>
        <taxon>Methanobacteriota</taxon>
        <taxon>Stenosarchaea group</taxon>
        <taxon>Halobacteria</taxon>
        <taxon>Halobacteriales</taxon>
        <taxon>Haloferacaceae</taxon>
        <taxon>Halobaculum</taxon>
    </lineage>
</organism>
<evidence type="ECO:0008006" key="4">
    <source>
        <dbReference type="Google" id="ProtNLM"/>
    </source>
</evidence>
<dbReference type="RefSeq" id="WP_284033056.1">
    <property type="nucleotide sequence ID" value="NZ_CP126154.1"/>
</dbReference>
<evidence type="ECO:0000313" key="2">
    <source>
        <dbReference type="EMBL" id="MFC7070102.1"/>
    </source>
</evidence>
<dbReference type="EMBL" id="JBHTAH010000008">
    <property type="protein sequence ID" value="MFC7070102.1"/>
    <property type="molecule type" value="Genomic_DNA"/>
</dbReference>
<dbReference type="InterPro" id="IPR055895">
    <property type="entry name" value="DUF7472"/>
</dbReference>
<keyword evidence="1" id="KW-0812">Transmembrane</keyword>
<reference evidence="2 3" key="1">
    <citation type="journal article" date="2019" name="Int. J. Syst. Evol. Microbiol.">
        <title>The Global Catalogue of Microorganisms (GCM) 10K type strain sequencing project: providing services to taxonomists for standard genome sequencing and annotation.</title>
        <authorList>
            <consortium name="The Broad Institute Genomics Platform"/>
            <consortium name="The Broad Institute Genome Sequencing Center for Infectious Disease"/>
            <person name="Wu L."/>
            <person name="Ma J."/>
        </authorList>
    </citation>
    <scope>NUCLEOTIDE SEQUENCE [LARGE SCALE GENOMIC DNA]</scope>
    <source>
        <strain evidence="2 3">DT31</strain>
    </source>
</reference>
<keyword evidence="1" id="KW-1133">Transmembrane helix</keyword>
<keyword evidence="3" id="KW-1185">Reference proteome</keyword>
<gene>
    <name evidence="2" type="ORF">ACFQL9_10665</name>
</gene>
<feature type="transmembrane region" description="Helical" evidence="1">
    <location>
        <begin position="44"/>
        <end position="64"/>
    </location>
</feature>
<comment type="caution">
    <text evidence="2">The sequence shown here is derived from an EMBL/GenBank/DDBJ whole genome shotgun (WGS) entry which is preliminary data.</text>
</comment>
<dbReference type="AlphaFoldDB" id="A0ABD5WA32"/>
<keyword evidence="1" id="KW-0472">Membrane</keyword>
<dbReference type="Pfam" id="PF24284">
    <property type="entry name" value="DUF7472"/>
    <property type="match status" value="1"/>
</dbReference>
<evidence type="ECO:0000313" key="3">
    <source>
        <dbReference type="Proteomes" id="UP001596461"/>
    </source>
</evidence>